<evidence type="ECO:0000259" key="2">
    <source>
        <dbReference type="Pfam" id="PF13807"/>
    </source>
</evidence>
<keyword evidence="1" id="KW-0472">Membrane</keyword>
<dbReference type="Gene3D" id="3.30.1890.10">
    <property type="entry name" value="FepE-like"/>
    <property type="match status" value="1"/>
</dbReference>
<feature type="domain" description="Tyrosine-protein kinase G-rich" evidence="2">
    <location>
        <begin position="197"/>
        <end position="236"/>
    </location>
</feature>
<organism evidence="3">
    <name type="scientific">plant metagenome</name>
    <dbReference type="NCBI Taxonomy" id="1297885"/>
    <lineage>
        <taxon>unclassified sequences</taxon>
        <taxon>metagenomes</taxon>
        <taxon>organismal metagenomes</taxon>
    </lineage>
</organism>
<reference evidence="3" key="1">
    <citation type="submission" date="2019-03" db="EMBL/GenBank/DDBJ databases">
        <authorList>
            <person name="Danneels B."/>
        </authorList>
    </citation>
    <scope>NUCLEOTIDE SEQUENCE</scope>
</reference>
<feature type="transmembrane region" description="Helical" evidence="1">
    <location>
        <begin position="214"/>
        <end position="234"/>
    </location>
</feature>
<dbReference type="EMBL" id="CAADHY010000032">
    <property type="protein sequence ID" value="VFR32368.1"/>
    <property type="molecule type" value="Genomic_DNA"/>
</dbReference>
<dbReference type="AlphaFoldDB" id="A0A484Q1U9"/>
<keyword evidence="1" id="KW-0812">Transmembrane</keyword>
<dbReference type="SUPFAM" id="SSF160355">
    <property type="entry name" value="Bacterial polysaccharide co-polymerase-like"/>
    <property type="match status" value="1"/>
</dbReference>
<evidence type="ECO:0000313" key="3">
    <source>
        <dbReference type="EMBL" id="VFR32368.1"/>
    </source>
</evidence>
<keyword evidence="1" id="KW-1133">Transmembrane helix</keyword>
<sequence>MLRQEFFANTYLPAKNANASESERELLWNRLEKELKIGLPTRTGDAAWLTLEGEDPTVISSWANGYVQAAIVAAREELMADVSALVTVRRQGNREQLAALRKIAAEARTNQIQRVEDALRIAESVGLQDSSSSGNLIIDYKDETMYLRGAKALRAELKGLQQRKDDDPYIPELRERLRVEALLSGINLDPAQLSPAIVDREAEIAVTPIRPQKALILAVSAILGLLLGSGFVILRASLQRR</sequence>
<dbReference type="InterPro" id="IPR032807">
    <property type="entry name" value="GNVR"/>
</dbReference>
<name>A0A484Q1U9_9ZZZZ</name>
<proteinExistence type="predicted"/>
<gene>
    <name evidence="3" type="ORF">AMP9_2685</name>
</gene>
<evidence type="ECO:0000256" key="1">
    <source>
        <dbReference type="SAM" id="Phobius"/>
    </source>
</evidence>
<protein>
    <submittedName>
        <fullName evidence="3">Regulator of length of O-antigen component of lipopolysaccharide chains</fullName>
    </submittedName>
</protein>
<dbReference type="Pfam" id="PF13807">
    <property type="entry name" value="GNVR"/>
    <property type="match status" value="1"/>
</dbReference>
<accession>A0A484Q1U9</accession>